<organism evidence="4 5">
    <name type="scientific">Chelatococcus composti</name>
    <dbReference type="NCBI Taxonomy" id="1743235"/>
    <lineage>
        <taxon>Bacteria</taxon>
        <taxon>Pseudomonadati</taxon>
        <taxon>Pseudomonadota</taxon>
        <taxon>Alphaproteobacteria</taxon>
        <taxon>Hyphomicrobiales</taxon>
        <taxon>Chelatococcaceae</taxon>
        <taxon>Chelatococcus</taxon>
    </lineage>
</organism>
<dbReference type="Proteomes" id="UP000588017">
    <property type="component" value="Unassembled WGS sequence"/>
</dbReference>
<evidence type="ECO:0000313" key="5">
    <source>
        <dbReference type="Proteomes" id="UP000588017"/>
    </source>
</evidence>
<sequence length="221" mass="23181">MLDGIMRRVIDPPLAVAGRRLAAAGVSADAVTLAGFAAGLGGAAAVVLRLDLLAAVLFLAGRFADGLDGAIARARGRTDRGGFLDIVCDFAFYGAFPLAFALREPQANALAAAVLLFSFYANGATFLAYAAVAARRGWESRARGVKSIYFTAGLAEGTETILAFLLMLTLPQHFPPIAYVFAAMTLATALGRALAGWQRFREAPHGAEPGFSTSRADRRAE</sequence>
<protein>
    <submittedName>
        <fullName evidence="4">Phosphatidylglycerophosphate synthase</fullName>
    </submittedName>
</protein>
<keyword evidence="3" id="KW-1133">Transmembrane helix</keyword>
<dbReference type="PROSITE" id="PS00379">
    <property type="entry name" value="CDP_ALCOHOL_P_TRANSF"/>
    <property type="match status" value="1"/>
</dbReference>
<dbReference type="GO" id="GO:0008654">
    <property type="term" value="P:phospholipid biosynthetic process"/>
    <property type="evidence" value="ECO:0007669"/>
    <property type="project" value="InterPro"/>
</dbReference>
<evidence type="ECO:0000256" key="2">
    <source>
        <dbReference type="RuleBase" id="RU003750"/>
    </source>
</evidence>
<dbReference type="InterPro" id="IPR048254">
    <property type="entry name" value="CDP_ALCOHOL_P_TRANSF_CS"/>
</dbReference>
<gene>
    <name evidence="4" type="ORF">HNQ73_002767</name>
</gene>
<feature type="transmembrane region" description="Helical" evidence="3">
    <location>
        <begin position="147"/>
        <end position="170"/>
    </location>
</feature>
<dbReference type="GO" id="GO:0016020">
    <property type="term" value="C:membrane"/>
    <property type="evidence" value="ECO:0007669"/>
    <property type="project" value="InterPro"/>
</dbReference>
<keyword evidence="5" id="KW-1185">Reference proteome</keyword>
<feature type="transmembrane region" description="Helical" evidence="3">
    <location>
        <begin position="176"/>
        <end position="195"/>
    </location>
</feature>
<dbReference type="RefSeq" id="WP_183335455.1">
    <property type="nucleotide sequence ID" value="NZ_BMHX01000006.1"/>
</dbReference>
<feature type="transmembrane region" description="Helical" evidence="3">
    <location>
        <begin position="83"/>
        <end position="103"/>
    </location>
</feature>
<keyword evidence="3" id="KW-0472">Membrane</keyword>
<name>A0A841KAK0_9HYPH</name>
<dbReference type="AlphaFoldDB" id="A0A841KAK0"/>
<comment type="caution">
    <text evidence="4">The sequence shown here is derived from an EMBL/GenBank/DDBJ whole genome shotgun (WGS) entry which is preliminary data.</text>
</comment>
<dbReference type="GO" id="GO:0016780">
    <property type="term" value="F:phosphotransferase activity, for other substituted phosphate groups"/>
    <property type="evidence" value="ECO:0007669"/>
    <property type="project" value="InterPro"/>
</dbReference>
<keyword evidence="3" id="KW-0812">Transmembrane</keyword>
<accession>A0A841KAK0</accession>
<feature type="transmembrane region" description="Helical" evidence="3">
    <location>
        <begin position="109"/>
        <end position="135"/>
    </location>
</feature>
<dbReference type="EMBL" id="JACHEH010000006">
    <property type="protein sequence ID" value="MBB6169130.1"/>
    <property type="molecule type" value="Genomic_DNA"/>
</dbReference>
<evidence type="ECO:0000256" key="3">
    <source>
        <dbReference type="SAM" id="Phobius"/>
    </source>
</evidence>
<dbReference type="Gene3D" id="1.20.120.1760">
    <property type="match status" value="1"/>
</dbReference>
<proteinExistence type="inferred from homology"/>
<dbReference type="Pfam" id="PF01066">
    <property type="entry name" value="CDP-OH_P_transf"/>
    <property type="match status" value="1"/>
</dbReference>
<comment type="similarity">
    <text evidence="2">Belongs to the CDP-alcohol phosphatidyltransferase class-I family.</text>
</comment>
<evidence type="ECO:0000256" key="1">
    <source>
        <dbReference type="ARBA" id="ARBA00022679"/>
    </source>
</evidence>
<dbReference type="InterPro" id="IPR043130">
    <property type="entry name" value="CDP-OH_PTrfase_TM_dom"/>
</dbReference>
<evidence type="ECO:0000313" key="4">
    <source>
        <dbReference type="EMBL" id="MBB6169130.1"/>
    </source>
</evidence>
<keyword evidence="1 2" id="KW-0808">Transferase</keyword>
<dbReference type="InterPro" id="IPR000462">
    <property type="entry name" value="CDP-OH_P_trans"/>
</dbReference>
<reference evidence="4 5" key="1">
    <citation type="submission" date="2020-08" db="EMBL/GenBank/DDBJ databases">
        <title>Genomic Encyclopedia of Type Strains, Phase IV (KMG-IV): sequencing the most valuable type-strain genomes for metagenomic binning, comparative biology and taxonomic classification.</title>
        <authorList>
            <person name="Goeker M."/>
        </authorList>
    </citation>
    <scope>NUCLEOTIDE SEQUENCE [LARGE SCALE GENOMIC DNA]</scope>
    <source>
        <strain evidence="4 5">DSM 101465</strain>
    </source>
</reference>